<dbReference type="PROSITE" id="PS50835">
    <property type="entry name" value="IG_LIKE"/>
    <property type="match status" value="3"/>
</dbReference>
<dbReference type="InterPro" id="IPR007110">
    <property type="entry name" value="Ig-like_dom"/>
</dbReference>
<dbReference type="InterPro" id="IPR013783">
    <property type="entry name" value="Ig-like_fold"/>
</dbReference>
<dbReference type="InterPro" id="IPR036179">
    <property type="entry name" value="Ig-like_dom_sf"/>
</dbReference>
<dbReference type="InterPro" id="IPR036116">
    <property type="entry name" value="FN3_sf"/>
</dbReference>
<evidence type="ECO:0000313" key="4">
    <source>
        <dbReference type="EMBL" id="KAF6217317.1"/>
    </source>
</evidence>
<dbReference type="Pfam" id="PF08205">
    <property type="entry name" value="C2-set_2"/>
    <property type="match status" value="1"/>
</dbReference>
<accession>A0A6A4KIR2</accession>
<dbReference type="InterPro" id="IPR013162">
    <property type="entry name" value="CD80_C2-set"/>
</dbReference>
<keyword evidence="5" id="KW-1185">Reference proteome</keyword>
<sequence>MACEVVGSRPPPIITWWKDNVELRNSKDKTSTDGNTTTSTLVFVPSTDDAGKHLSCKAQNSLISGSKLEDGMDLDIHHIPQVTLELGRNINNTTIREGMDVYFECNIKANPWISRVTWKHDGATVLNNPTKGIILANQSLVLQSIGRTRAGKYSCVATNSEGDGESNQLHLEVVYVPVCRPGQEHTIGVGKAELAKIICRIEANPPAKDFVWRFNNSGESVEITGSHFTSEPNLSVVTYTPLTEQDFGTVLCWAKNSMGMMKKPCVYHVVPAGKPESLNNCSLVNQSESYLVVECSEGFDGGVHQQFVMEVYEISKQRLVANVSSSSPHLTVTGLQPGQEIQIAIYAINSRGRSDFTTIHTQTLKSPEKRTADVPLMLDKIHLIAVLSGILLGLVLVTACAVVALKFRRRREHKGVNNFHDAKHDSIRLSTESLENNPDIIPNATEFQDSTIKRGINQIKQVVILEHDPSEAKIHQRGEVKGNIKDDDIYEIMEYMMFGSCDMRFIMGYAG</sequence>
<reference evidence="4" key="1">
    <citation type="journal article" date="2021" name="Mol. Ecol. Resour.">
        <title>Apolygus lucorum genome provides insights into omnivorousness and mesophyll feeding.</title>
        <authorList>
            <person name="Liu Y."/>
            <person name="Liu H."/>
            <person name="Wang H."/>
            <person name="Huang T."/>
            <person name="Liu B."/>
            <person name="Yang B."/>
            <person name="Yin L."/>
            <person name="Li B."/>
            <person name="Zhang Y."/>
            <person name="Zhang S."/>
            <person name="Jiang F."/>
            <person name="Zhang X."/>
            <person name="Ren Y."/>
            <person name="Wang B."/>
            <person name="Wang S."/>
            <person name="Lu Y."/>
            <person name="Wu K."/>
            <person name="Fan W."/>
            <person name="Wang G."/>
        </authorList>
    </citation>
    <scope>NUCLEOTIDE SEQUENCE</scope>
    <source>
        <strain evidence="4">12Hb</strain>
    </source>
</reference>
<proteinExistence type="predicted"/>
<comment type="subcellular location">
    <subcellularLocation>
        <location evidence="1">Membrane</location>
        <topology evidence="1">Single-pass membrane protein</topology>
    </subcellularLocation>
</comment>
<dbReference type="PANTHER" id="PTHR23278">
    <property type="entry name" value="SIDESTEP PROTEIN"/>
    <property type="match status" value="1"/>
</dbReference>
<dbReference type="PANTHER" id="PTHR23278:SF30">
    <property type="entry name" value="SIDESTEP VIII, ISOFORM B"/>
    <property type="match status" value="1"/>
</dbReference>
<dbReference type="SUPFAM" id="SSF49265">
    <property type="entry name" value="Fibronectin type III"/>
    <property type="match status" value="1"/>
</dbReference>
<dbReference type="EMBL" id="WIXP02000001">
    <property type="protein sequence ID" value="KAF6217317.1"/>
    <property type="molecule type" value="Genomic_DNA"/>
</dbReference>
<evidence type="ECO:0000313" key="5">
    <source>
        <dbReference type="Proteomes" id="UP000466442"/>
    </source>
</evidence>
<evidence type="ECO:0000256" key="1">
    <source>
        <dbReference type="ARBA" id="ARBA00004167"/>
    </source>
</evidence>
<name>A0A6A4KIR2_APOLU</name>
<keyword evidence="3" id="KW-1015">Disulfide bond</keyword>
<protein>
    <recommendedName>
        <fullName evidence="6">Ig-like domain-containing protein</fullName>
    </recommendedName>
</protein>
<evidence type="ECO:0000256" key="2">
    <source>
        <dbReference type="ARBA" id="ARBA00023136"/>
    </source>
</evidence>
<dbReference type="InterPro" id="IPR003961">
    <property type="entry name" value="FN3_dom"/>
</dbReference>
<evidence type="ECO:0008006" key="6">
    <source>
        <dbReference type="Google" id="ProtNLM"/>
    </source>
</evidence>
<dbReference type="SMART" id="SM00409">
    <property type="entry name" value="IG"/>
    <property type="match status" value="1"/>
</dbReference>
<dbReference type="AlphaFoldDB" id="A0A6A4KIR2"/>
<dbReference type="Gene3D" id="2.60.40.10">
    <property type="entry name" value="Immunoglobulins"/>
    <property type="match status" value="4"/>
</dbReference>
<dbReference type="Proteomes" id="UP000466442">
    <property type="component" value="Linkage Group LG1"/>
</dbReference>
<dbReference type="InterPro" id="IPR003598">
    <property type="entry name" value="Ig_sub2"/>
</dbReference>
<dbReference type="Pfam" id="PF13927">
    <property type="entry name" value="Ig_3"/>
    <property type="match status" value="1"/>
</dbReference>
<dbReference type="PROSITE" id="PS50853">
    <property type="entry name" value="FN3"/>
    <property type="match status" value="1"/>
</dbReference>
<dbReference type="GO" id="GO:0016020">
    <property type="term" value="C:membrane"/>
    <property type="evidence" value="ECO:0007669"/>
    <property type="project" value="UniProtKB-SubCell"/>
</dbReference>
<dbReference type="SMART" id="SM00408">
    <property type="entry name" value="IGc2"/>
    <property type="match status" value="1"/>
</dbReference>
<comment type="caution">
    <text evidence="4">The sequence shown here is derived from an EMBL/GenBank/DDBJ whole genome shotgun (WGS) entry which is preliminary data.</text>
</comment>
<dbReference type="SUPFAM" id="SSF48726">
    <property type="entry name" value="Immunoglobulin"/>
    <property type="match status" value="3"/>
</dbReference>
<gene>
    <name evidence="4" type="ORF">GE061_001671</name>
</gene>
<evidence type="ECO:0000256" key="3">
    <source>
        <dbReference type="ARBA" id="ARBA00023157"/>
    </source>
</evidence>
<keyword evidence="2" id="KW-0472">Membrane</keyword>
<dbReference type="CDD" id="cd00063">
    <property type="entry name" value="FN3"/>
    <property type="match status" value="1"/>
</dbReference>
<dbReference type="InterPro" id="IPR003599">
    <property type="entry name" value="Ig_sub"/>
</dbReference>
<dbReference type="OrthoDB" id="8825892at2759"/>
<organism evidence="4 5">
    <name type="scientific">Apolygus lucorum</name>
    <name type="common">Small green plant bug</name>
    <name type="synonym">Lygocoris lucorum</name>
    <dbReference type="NCBI Taxonomy" id="248454"/>
    <lineage>
        <taxon>Eukaryota</taxon>
        <taxon>Metazoa</taxon>
        <taxon>Ecdysozoa</taxon>
        <taxon>Arthropoda</taxon>
        <taxon>Hexapoda</taxon>
        <taxon>Insecta</taxon>
        <taxon>Pterygota</taxon>
        <taxon>Neoptera</taxon>
        <taxon>Paraneoptera</taxon>
        <taxon>Hemiptera</taxon>
        <taxon>Heteroptera</taxon>
        <taxon>Panheteroptera</taxon>
        <taxon>Cimicomorpha</taxon>
        <taxon>Miridae</taxon>
        <taxon>Mirini</taxon>
        <taxon>Apolygus</taxon>
    </lineage>
</organism>